<evidence type="ECO:0000313" key="1">
    <source>
        <dbReference type="EMBL" id="GAA4407720.1"/>
    </source>
</evidence>
<keyword evidence="2" id="KW-1185">Reference proteome</keyword>
<dbReference type="EMBL" id="BAABHB010000005">
    <property type="protein sequence ID" value="GAA4407720.1"/>
    <property type="molecule type" value="Genomic_DNA"/>
</dbReference>
<protein>
    <recommendedName>
        <fullName evidence="3">Transposase</fullName>
    </recommendedName>
</protein>
<name>A0ABP8KJY1_9BACT</name>
<reference evidence="2" key="1">
    <citation type="journal article" date="2019" name="Int. J. Syst. Evol. Microbiol.">
        <title>The Global Catalogue of Microorganisms (GCM) 10K type strain sequencing project: providing services to taxonomists for standard genome sequencing and annotation.</title>
        <authorList>
            <consortium name="The Broad Institute Genomics Platform"/>
            <consortium name="The Broad Institute Genome Sequencing Center for Infectious Disease"/>
            <person name="Wu L."/>
            <person name="Ma J."/>
        </authorList>
    </citation>
    <scope>NUCLEOTIDE SEQUENCE [LARGE SCALE GENOMIC DNA]</scope>
    <source>
        <strain evidence="2">JCM 17925</strain>
    </source>
</reference>
<evidence type="ECO:0008006" key="3">
    <source>
        <dbReference type="Google" id="ProtNLM"/>
    </source>
</evidence>
<comment type="caution">
    <text evidence="1">The sequence shown here is derived from an EMBL/GenBank/DDBJ whole genome shotgun (WGS) entry which is preliminary data.</text>
</comment>
<proteinExistence type="predicted"/>
<accession>A0ABP8KJY1</accession>
<organism evidence="1 2">
    <name type="scientific">Nibrella viscosa</name>
    <dbReference type="NCBI Taxonomy" id="1084524"/>
    <lineage>
        <taxon>Bacteria</taxon>
        <taxon>Pseudomonadati</taxon>
        <taxon>Bacteroidota</taxon>
        <taxon>Cytophagia</taxon>
        <taxon>Cytophagales</taxon>
        <taxon>Spirosomataceae</taxon>
        <taxon>Nibrella</taxon>
    </lineage>
</organism>
<dbReference type="Proteomes" id="UP001500936">
    <property type="component" value="Unassembled WGS sequence"/>
</dbReference>
<sequence>MALGSLQAAGMGKPNNLFAARKQLNNRVATAPATHPSKTKAWHITREVKCQITLLGKLVETISNYRRYLA</sequence>
<evidence type="ECO:0000313" key="2">
    <source>
        <dbReference type="Proteomes" id="UP001500936"/>
    </source>
</evidence>
<gene>
    <name evidence="1" type="ORF">GCM10023187_28700</name>
</gene>